<evidence type="ECO:0000256" key="2">
    <source>
        <dbReference type="ARBA" id="ARBA00023242"/>
    </source>
</evidence>
<feature type="compositionally biased region" description="Low complexity" evidence="4">
    <location>
        <begin position="379"/>
        <end position="390"/>
    </location>
</feature>
<sequence>MEGNPSLTFHGPVLDHLNDKQFSTRPKPRLAQIACPMCGKIFSSRYIQQHADKCAARSDKSIRVVPSQPTTKQKERSSTKKIRRRRAHRAKISSTRKVSRQSIIQTGLDESYDINNHVILGLINSSASALNESKKDDTQTDEEIHDQNQIRTKRSIASSKQRTIRAQGEEISGSTRRVSERTIHPKPLKSKVLQAPKIPRSHGMKIQLSPDGSSETVSFRGTFSIKCEAIPDSQLVRIAALENKLRILPLEAVAISTSKGKIDQKKTLELQRRIQEEEYQLELYRSSKNTNFEDDESLVSSSIKRRPQKQQRISQQLASPLVKEQSKDKETVAFTVVPRENKASGDLIMRVKIVQDPEKKYSTSRKRGADISDDDDDGIITSGIGRGTSSPGNKLSLSKRGNVSGGMKCILDKNITSEDADLHTEKRPRLDPPPAANVYPSEAWNRQPAFCGPDLGLFSANGKLPPPPVQRRHTDRDALDYVDRMHKHHVPAQTIADFVSLLKAYKLKTIAADVVAERISVLLKDYPDLVADFHKFLPTSVINSRRSSSVRVSKGMKKEISSLKIPIASSPTQHQAIENTHIGAGKNVFKSPRLVATDQAFQLMGAYHPEKSLPRPMDRSEMQNMLQRPRVVDQHEQNIALNQKSTIGIDDELPSVCWRESMTDDEYDDAENGGFSDSDDDEANSIVRKRSIDSLFPQVDMHLQSKDNEIESNLIVSTISDIVQPENTLKNIKSPLAPNISVTPYHEKVNFTVAETLNDITAINKNHASEYHRDYQQMKSLTYKIWDRFKEDPYTFDAFATVILRATRVVAKGAAGTVLNTVHDRLRSLFGCDADDLLDELMISYGLNSLNFKSIAGK</sequence>
<reference evidence="5" key="1">
    <citation type="submission" date="2021-01" db="EMBL/GenBank/DDBJ databases">
        <authorList>
            <person name="Corre E."/>
            <person name="Pelletier E."/>
            <person name="Niang G."/>
            <person name="Scheremetjew M."/>
            <person name="Finn R."/>
            <person name="Kale V."/>
            <person name="Holt S."/>
            <person name="Cochrane G."/>
            <person name="Meng A."/>
            <person name="Brown T."/>
            <person name="Cohen L."/>
        </authorList>
    </citation>
    <scope>NUCLEOTIDE SEQUENCE</scope>
    <source>
        <strain evidence="5">CCMP1510</strain>
    </source>
</reference>
<dbReference type="PROSITE" id="PS51477">
    <property type="entry name" value="PAH"/>
    <property type="match status" value="1"/>
</dbReference>
<dbReference type="Pfam" id="PF02671">
    <property type="entry name" value="PAH"/>
    <property type="match status" value="1"/>
</dbReference>
<name>A0A7S3JSX3_9STRA</name>
<dbReference type="SUPFAM" id="SSF47762">
    <property type="entry name" value="PAH2 domain"/>
    <property type="match status" value="1"/>
</dbReference>
<evidence type="ECO:0000256" key="4">
    <source>
        <dbReference type="SAM" id="MobiDB-lite"/>
    </source>
</evidence>
<gene>
    <name evidence="5" type="ORF">ALAG00032_LOCUS4760</name>
</gene>
<evidence type="ECO:0000256" key="1">
    <source>
        <dbReference type="ARBA" id="ARBA00004123"/>
    </source>
</evidence>
<keyword evidence="2 3" id="KW-0539">Nucleus</keyword>
<dbReference type="EMBL" id="HBIJ01006775">
    <property type="protein sequence ID" value="CAE0364019.1"/>
    <property type="molecule type" value="Transcribed_RNA"/>
</dbReference>
<accession>A0A7S3JSX3</accession>
<organism evidence="5">
    <name type="scientific">Aureoumbra lagunensis</name>
    <dbReference type="NCBI Taxonomy" id="44058"/>
    <lineage>
        <taxon>Eukaryota</taxon>
        <taxon>Sar</taxon>
        <taxon>Stramenopiles</taxon>
        <taxon>Ochrophyta</taxon>
        <taxon>Pelagophyceae</taxon>
        <taxon>Pelagomonadales</taxon>
        <taxon>Aureoumbra</taxon>
    </lineage>
</organism>
<dbReference type="InterPro" id="IPR036600">
    <property type="entry name" value="PAH_sf"/>
</dbReference>
<proteinExistence type="predicted"/>
<evidence type="ECO:0000256" key="3">
    <source>
        <dbReference type="PROSITE-ProRule" id="PRU00810"/>
    </source>
</evidence>
<protein>
    <submittedName>
        <fullName evidence="5">Uncharacterized protein</fullName>
    </submittedName>
</protein>
<dbReference type="AlphaFoldDB" id="A0A7S3JSX3"/>
<feature type="compositionally biased region" description="Basic residues" evidence="4">
    <location>
        <begin position="79"/>
        <end position="91"/>
    </location>
</feature>
<evidence type="ECO:0000313" key="5">
    <source>
        <dbReference type="EMBL" id="CAE0364019.1"/>
    </source>
</evidence>
<feature type="region of interest" description="Disordered" evidence="4">
    <location>
        <begin position="358"/>
        <end position="400"/>
    </location>
</feature>
<feature type="region of interest" description="Disordered" evidence="4">
    <location>
        <begin position="57"/>
        <end position="98"/>
    </location>
</feature>
<dbReference type="InterPro" id="IPR003822">
    <property type="entry name" value="PAH"/>
</dbReference>
<comment type="subcellular location">
    <subcellularLocation>
        <location evidence="1 3">Nucleus</location>
    </subcellularLocation>
</comment>
<dbReference type="GO" id="GO:0006355">
    <property type="term" value="P:regulation of DNA-templated transcription"/>
    <property type="evidence" value="ECO:0007669"/>
    <property type="project" value="InterPro"/>
</dbReference>
<feature type="region of interest" description="Disordered" evidence="4">
    <location>
        <begin position="1"/>
        <end position="21"/>
    </location>
</feature>
<feature type="compositionally biased region" description="Polar residues" evidence="4">
    <location>
        <begin position="391"/>
        <end position="400"/>
    </location>
</feature>
<dbReference type="Gene3D" id="1.20.1160.11">
    <property type="entry name" value="Paired amphipathic helix"/>
    <property type="match status" value="1"/>
</dbReference>
<dbReference type="GO" id="GO:0005634">
    <property type="term" value="C:nucleus"/>
    <property type="evidence" value="ECO:0007669"/>
    <property type="project" value="UniProtKB-SubCell"/>
</dbReference>
<feature type="region of interest" description="Disordered" evidence="4">
    <location>
        <begin position="294"/>
        <end position="318"/>
    </location>
</feature>